<evidence type="ECO:0000256" key="1">
    <source>
        <dbReference type="ARBA" id="ARBA00012425"/>
    </source>
</evidence>
<dbReference type="Gene3D" id="3.30.200.20">
    <property type="entry name" value="Phosphorylase Kinase, domain 1"/>
    <property type="match status" value="1"/>
</dbReference>
<evidence type="ECO:0000256" key="7">
    <source>
        <dbReference type="ARBA" id="ARBA00047811"/>
    </source>
</evidence>
<feature type="non-terminal residue" evidence="10">
    <location>
        <position position="60"/>
    </location>
</feature>
<keyword evidence="6" id="KW-0067">ATP-binding</keyword>
<dbReference type="GO" id="GO:0005634">
    <property type="term" value="C:nucleus"/>
    <property type="evidence" value="ECO:0007669"/>
    <property type="project" value="TreeGrafter"/>
</dbReference>
<evidence type="ECO:0000256" key="5">
    <source>
        <dbReference type="ARBA" id="ARBA00022777"/>
    </source>
</evidence>
<dbReference type="Pfam" id="PF00069">
    <property type="entry name" value="Pkinase"/>
    <property type="match status" value="1"/>
</dbReference>
<evidence type="ECO:0000256" key="6">
    <source>
        <dbReference type="ARBA" id="ARBA00022840"/>
    </source>
</evidence>
<evidence type="ECO:0000313" key="10">
    <source>
        <dbReference type="EMBL" id="KAF2801683.1"/>
    </source>
</evidence>
<dbReference type="AlphaFoldDB" id="A0A6A6XZJ4"/>
<dbReference type="GO" id="GO:0005524">
    <property type="term" value="F:ATP binding"/>
    <property type="evidence" value="ECO:0007669"/>
    <property type="project" value="UniProtKB-KW"/>
</dbReference>
<accession>A0A6A6XZJ4</accession>
<proteinExistence type="predicted"/>
<reference evidence="10 12" key="1">
    <citation type="journal article" date="2020" name="Stud. Mycol.">
        <title>101 Dothideomycetes genomes: a test case for predicting lifestyles and emergence of pathogens.</title>
        <authorList>
            <person name="Haridas S."/>
            <person name="Albert R."/>
            <person name="Binder M."/>
            <person name="Bloem J."/>
            <person name="Labutti K."/>
            <person name="Salamov A."/>
            <person name="Andreopoulos B."/>
            <person name="Baker S."/>
            <person name="Barry K."/>
            <person name="Bills G."/>
            <person name="Bluhm B."/>
            <person name="Cannon C."/>
            <person name="Castanera R."/>
            <person name="Culley D."/>
            <person name="Daum C."/>
            <person name="Ezra D."/>
            <person name="Gonzalez J."/>
            <person name="Henrissat B."/>
            <person name="Kuo A."/>
            <person name="Liang C."/>
            <person name="Lipzen A."/>
            <person name="Lutzoni F."/>
            <person name="Magnuson J."/>
            <person name="Mondo S."/>
            <person name="Nolan M."/>
            <person name="Ohm R."/>
            <person name="Pangilinan J."/>
            <person name="Park H.-J."/>
            <person name="Ramirez L."/>
            <person name="Alfaro M."/>
            <person name="Sun H."/>
            <person name="Tritt A."/>
            <person name="Yoshinaga Y."/>
            <person name="Zwiers L.-H."/>
            <person name="Turgeon B."/>
            <person name="Goodwin S."/>
            <person name="Spatafora J."/>
            <person name="Crous P."/>
            <person name="Grigoriev I."/>
        </authorList>
    </citation>
    <scope>NUCLEOTIDE SEQUENCE</scope>
    <source>
        <strain evidence="10 12">CBS 304.34</strain>
    </source>
</reference>
<dbReference type="InterPro" id="IPR011009">
    <property type="entry name" value="Kinase-like_dom_sf"/>
</dbReference>
<evidence type="ECO:0000256" key="3">
    <source>
        <dbReference type="ARBA" id="ARBA00022679"/>
    </source>
</evidence>
<dbReference type="Proteomes" id="UP000504636">
    <property type="component" value="Unplaced"/>
</dbReference>
<comment type="catalytic activity">
    <reaction evidence="8">
        <text>L-seryl-[protein] + ATP = O-phospho-L-seryl-[protein] + ADP + H(+)</text>
        <dbReference type="Rhea" id="RHEA:17989"/>
        <dbReference type="Rhea" id="RHEA-COMP:9863"/>
        <dbReference type="Rhea" id="RHEA-COMP:11604"/>
        <dbReference type="ChEBI" id="CHEBI:15378"/>
        <dbReference type="ChEBI" id="CHEBI:29999"/>
        <dbReference type="ChEBI" id="CHEBI:30616"/>
        <dbReference type="ChEBI" id="CHEBI:83421"/>
        <dbReference type="ChEBI" id="CHEBI:456216"/>
        <dbReference type="EC" id="2.7.11.22"/>
    </reaction>
</comment>
<comment type="catalytic activity">
    <reaction evidence="7">
        <text>L-threonyl-[protein] + ATP = O-phospho-L-threonyl-[protein] + ADP + H(+)</text>
        <dbReference type="Rhea" id="RHEA:46608"/>
        <dbReference type="Rhea" id="RHEA-COMP:11060"/>
        <dbReference type="Rhea" id="RHEA-COMP:11605"/>
        <dbReference type="ChEBI" id="CHEBI:15378"/>
        <dbReference type="ChEBI" id="CHEBI:30013"/>
        <dbReference type="ChEBI" id="CHEBI:30616"/>
        <dbReference type="ChEBI" id="CHEBI:61977"/>
        <dbReference type="ChEBI" id="CHEBI:456216"/>
        <dbReference type="EC" id="2.7.11.22"/>
    </reaction>
</comment>
<name>A0A6A6XZJ4_9PEZI</name>
<dbReference type="InterPro" id="IPR050108">
    <property type="entry name" value="CDK"/>
</dbReference>
<evidence type="ECO:0000256" key="2">
    <source>
        <dbReference type="ARBA" id="ARBA00022527"/>
    </source>
</evidence>
<keyword evidence="2" id="KW-0723">Serine/threonine-protein kinase</keyword>
<dbReference type="GO" id="GO:0004693">
    <property type="term" value="F:cyclin-dependent protein serine/threonine kinase activity"/>
    <property type="evidence" value="ECO:0007669"/>
    <property type="project" value="UniProtKB-EC"/>
</dbReference>
<keyword evidence="4" id="KW-0547">Nucleotide-binding</keyword>
<dbReference type="GeneID" id="54455233"/>
<dbReference type="InterPro" id="IPR000719">
    <property type="entry name" value="Prot_kinase_dom"/>
</dbReference>
<protein>
    <recommendedName>
        <fullName evidence="1">cyclin-dependent kinase</fullName>
        <ecNumber evidence="1">2.7.11.22</ecNumber>
    </recommendedName>
</protein>
<dbReference type="RefSeq" id="XP_033568647.1">
    <property type="nucleotide sequence ID" value="XM_033714340.1"/>
</dbReference>
<dbReference type="PROSITE" id="PS50011">
    <property type="entry name" value="PROTEIN_KINASE_DOM"/>
    <property type="match status" value="1"/>
</dbReference>
<gene>
    <name evidence="10 12" type="ORF">BDZ99DRAFT_339113</name>
</gene>
<reference evidence="12" key="3">
    <citation type="submission" date="2025-04" db="UniProtKB">
        <authorList>
            <consortium name="RefSeq"/>
        </authorList>
    </citation>
    <scope>IDENTIFICATION</scope>
    <source>
        <strain evidence="12">CBS 304.34</strain>
    </source>
</reference>
<sequence length="60" mass="7176">EEIRLDSKEGTPPTAIREISQMKDSKHVNIVYLYDFIDTENKLMLVFEYMDKDLKKYMDS</sequence>
<feature type="non-terminal residue" evidence="10">
    <location>
        <position position="1"/>
    </location>
</feature>
<dbReference type="PANTHER" id="PTHR24056:SF46">
    <property type="entry name" value="CYCLIN-DEPENDENT KINASE 5"/>
    <property type="match status" value="1"/>
</dbReference>
<reference evidence="12" key="2">
    <citation type="submission" date="2020-04" db="EMBL/GenBank/DDBJ databases">
        <authorList>
            <consortium name="NCBI Genome Project"/>
        </authorList>
    </citation>
    <scope>NUCLEOTIDE SEQUENCE</scope>
    <source>
        <strain evidence="12">CBS 304.34</strain>
    </source>
</reference>
<dbReference type="EC" id="2.7.11.22" evidence="1"/>
<dbReference type="PANTHER" id="PTHR24056">
    <property type="entry name" value="CELL DIVISION PROTEIN KINASE"/>
    <property type="match status" value="1"/>
</dbReference>
<evidence type="ECO:0000313" key="12">
    <source>
        <dbReference type="RefSeq" id="XP_033568647.1"/>
    </source>
</evidence>
<keyword evidence="11" id="KW-1185">Reference proteome</keyword>
<evidence type="ECO:0000256" key="8">
    <source>
        <dbReference type="ARBA" id="ARBA00048367"/>
    </source>
</evidence>
<dbReference type="GO" id="GO:0005737">
    <property type="term" value="C:cytoplasm"/>
    <property type="evidence" value="ECO:0007669"/>
    <property type="project" value="TreeGrafter"/>
</dbReference>
<evidence type="ECO:0000313" key="11">
    <source>
        <dbReference type="Proteomes" id="UP000504636"/>
    </source>
</evidence>
<evidence type="ECO:0000259" key="9">
    <source>
        <dbReference type="PROSITE" id="PS50011"/>
    </source>
</evidence>
<dbReference type="EMBL" id="MU003728">
    <property type="protein sequence ID" value="KAF2801683.1"/>
    <property type="molecule type" value="Genomic_DNA"/>
</dbReference>
<keyword evidence="5" id="KW-0418">Kinase</keyword>
<evidence type="ECO:0000256" key="4">
    <source>
        <dbReference type="ARBA" id="ARBA00022741"/>
    </source>
</evidence>
<dbReference type="SUPFAM" id="SSF56112">
    <property type="entry name" value="Protein kinase-like (PK-like)"/>
    <property type="match status" value="1"/>
</dbReference>
<dbReference type="OrthoDB" id="1732493at2759"/>
<organism evidence="10">
    <name type="scientific">Mytilinidion resinicola</name>
    <dbReference type="NCBI Taxonomy" id="574789"/>
    <lineage>
        <taxon>Eukaryota</taxon>
        <taxon>Fungi</taxon>
        <taxon>Dikarya</taxon>
        <taxon>Ascomycota</taxon>
        <taxon>Pezizomycotina</taxon>
        <taxon>Dothideomycetes</taxon>
        <taxon>Pleosporomycetidae</taxon>
        <taxon>Mytilinidiales</taxon>
        <taxon>Mytilinidiaceae</taxon>
        <taxon>Mytilinidion</taxon>
    </lineage>
</organism>
<feature type="domain" description="Protein kinase" evidence="9">
    <location>
        <begin position="1"/>
        <end position="60"/>
    </location>
</feature>
<keyword evidence="3" id="KW-0808">Transferase</keyword>